<accession>C7MHN7</accession>
<protein>
    <submittedName>
        <fullName evidence="9">Glycosyl/glycerophosphate transferase, teichoic acid biosynthesis</fullName>
    </submittedName>
</protein>
<dbReference type="HOGENOM" id="CLU_265372_0_0_11"/>
<keyword evidence="6" id="KW-0472">Membrane</keyword>
<feature type="compositionally biased region" description="Polar residues" evidence="8">
    <location>
        <begin position="123"/>
        <end position="136"/>
    </location>
</feature>
<dbReference type="Pfam" id="PF13692">
    <property type="entry name" value="Glyco_trans_1_4"/>
    <property type="match status" value="1"/>
</dbReference>
<dbReference type="eggNOG" id="COG1887">
    <property type="taxonomic scope" value="Bacteria"/>
</dbReference>
<dbReference type="InterPro" id="IPR043148">
    <property type="entry name" value="TagF_C"/>
</dbReference>
<dbReference type="CDD" id="cd03811">
    <property type="entry name" value="GT4_GT28_WabH-like"/>
    <property type="match status" value="1"/>
</dbReference>
<evidence type="ECO:0000313" key="9">
    <source>
        <dbReference type="EMBL" id="ACU86554.1"/>
    </source>
</evidence>
<dbReference type="InterPro" id="IPR051612">
    <property type="entry name" value="Teichoic_Acid_Biosynth"/>
</dbReference>
<dbReference type="SUPFAM" id="SSF81901">
    <property type="entry name" value="HCP-like"/>
    <property type="match status" value="1"/>
</dbReference>
<evidence type="ECO:0000256" key="3">
    <source>
        <dbReference type="ARBA" id="ARBA00022475"/>
    </source>
</evidence>
<dbReference type="GO" id="GO:0005886">
    <property type="term" value="C:plasma membrane"/>
    <property type="evidence" value="ECO:0007669"/>
    <property type="project" value="UniProtKB-SubCell"/>
</dbReference>
<dbReference type="InterPro" id="IPR011990">
    <property type="entry name" value="TPR-like_helical_dom_sf"/>
</dbReference>
<dbReference type="PATRIC" id="fig|446465.5.peg.2749"/>
<dbReference type="SUPFAM" id="SSF53756">
    <property type="entry name" value="UDP-Glycosyltransferase/glycogen phosphorylase"/>
    <property type="match status" value="2"/>
</dbReference>
<dbReference type="InterPro" id="IPR019734">
    <property type="entry name" value="TPR_rpt"/>
</dbReference>
<dbReference type="Gene3D" id="3.40.50.12580">
    <property type="match status" value="1"/>
</dbReference>
<dbReference type="Pfam" id="PF13432">
    <property type="entry name" value="TPR_16"/>
    <property type="match status" value="2"/>
</dbReference>
<evidence type="ECO:0000256" key="8">
    <source>
        <dbReference type="SAM" id="MobiDB-lite"/>
    </source>
</evidence>
<organism evidence="9 10">
    <name type="scientific">Brachybacterium faecium (strain ATCC 43885 / DSM 4810 / JCM 11609 / LMG 19847 / NBRC 14762 / NCIMB 9860 / 6-10)</name>
    <dbReference type="NCBI Taxonomy" id="446465"/>
    <lineage>
        <taxon>Bacteria</taxon>
        <taxon>Bacillati</taxon>
        <taxon>Actinomycetota</taxon>
        <taxon>Actinomycetes</taxon>
        <taxon>Micrococcales</taxon>
        <taxon>Dermabacteraceae</taxon>
        <taxon>Brachybacterium</taxon>
    </lineage>
</organism>
<dbReference type="EMBL" id="CP001643">
    <property type="protein sequence ID" value="ACU86554.1"/>
    <property type="molecule type" value="Genomic_DNA"/>
</dbReference>
<dbReference type="OrthoDB" id="8549922at2"/>
<dbReference type="SUPFAM" id="SSF48452">
    <property type="entry name" value="TPR-like"/>
    <property type="match status" value="1"/>
</dbReference>
<keyword evidence="4 9" id="KW-0808">Transferase</keyword>
<evidence type="ECO:0000256" key="2">
    <source>
        <dbReference type="ARBA" id="ARBA00010488"/>
    </source>
</evidence>
<dbReference type="Gene3D" id="3.40.50.2000">
    <property type="entry name" value="Glycogen Phosphorylase B"/>
    <property type="match status" value="2"/>
</dbReference>
<keyword evidence="7" id="KW-0802">TPR repeat</keyword>
<dbReference type="Gene3D" id="1.25.40.10">
    <property type="entry name" value="Tetratricopeptide repeat domain"/>
    <property type="match status" value="2"/>
</dbReference>
<evidence type="ECO:0000256" key="7">
    <source>
        <dbReference type="PROSITE-ProRule" id="PRU00339"/>
    </source>
</evidence>
<keyword evidence="3" id="KW-1003">Cell membrane</keyword>
<dbReference type="PROSITE" id="PS50005">
    <property type="entry name" value="TPR"/>
    <property type="match status" value="1"/>
</dbReference>
<dbReference type="eggNOG" id="COG0438">
    <property type="taxonomic scope" value="Bacteria"/>
</dbReference>
<dbReference type="STRING" id="446465.Bfae_27880"/>
<dbReference type="Gene3D" id="3.40.50.11820">
    <property type="match status" value="1"/>
</dbReference>
<dbReference type="eggNOG" id="COG0457">
    <property type="taxonomic scope" value="Bacteria"/>
</dbReference>
<keyword evidence="10" id="KW-1185">Reference proteome</keyword>
<dbReference type="SMART" id="SM00028">
    <property type="entry name" value="TPR"/>
    <property type="match status" value="5"/>
</dbReference>
<dbReference type="KEGG" id="bfa:Bfae_27880"/>
<reference evidence="9 10" key="1">
    <citation type="journal article" date="2009" name="Stand. Genomic Sci.">
        <title>Complete genome sequence of Brachybacterium faecium type strain (Schefferle 6-10).</title>
        <authorList>
            <person name="Lapidus A."/>
            <person name="Pukall R."/>
            <person name="Labuttii K."/>
            <person name="Copeland A."/>
            <person name="Del Rio T.G."/>
            <person name="Nolan M."/>
            <person name="Chen F."/>
            <person name="Lucas S."/>
            <person name="Tice H."/>
            <person name="Cheng J.F."/>
            <person name="Bruce D."/>
            <person name="Goodwin L."/>
            <person name="Pitluck S."/>
            <person name="Rohde M."/>
            <person name="Goker M."/>
            <person name="Pati A."/>
            <person name="Ivanova N."/>
            <person name="Mavrommatis K."/>
            <person name="Chen A."/>
            <person name="Palaniappan K."/>
            <person name="D'haeseleer P."/>
            <person name="Chain P."/>
            <person name="Bristow J."/>
            <person name="Eisen J.A."/>
            <person name="Markowitz V."/>
            <person name="Hugenholtz P."/>
            <person name="Kyrpides N.C."/>
            <person name="Klenk H.P."/>
        </authorList>
    </citation>
    <scope>NUCLEOTIDE SEQUENCE [LARGE SCALE GENOMIC DNA]</scope>
    <source>
        <strain evidence="10">ATCC 43885 / DSM 4810 / JCM 11609 / LMG 19847 / NBRC 14762 / NCIMB 9860 / 6-10</strain>
    </source>
</reference>
<dbReference type="Proteomes" id="UP000001919">
    <property type="component" value="Chromosome"/>
</dbReference>
<evidence type="ECO:0000256" key="4">
    <source>
        <dbReference type="ARBA" id="ARBA00022679"/>
    </source>
</evidence>
<gene>
    <name evidence="9" type="ordered locus">Bfae_27880</name>
</gene>
<dbReference type="Pfam" id="PF04464">
    <property type="entry name" value="Glyphos_transf"/>
    <property type="match status" value="1"/>
</dbReference>
<comment type="subcellular location">
    <subcellularLocation>
        <location evidence="1">Cell membrane</location>
        <topology evidence="1">Peripheral membrane protein</topology>
    </subcellularLocation>
</comment>
<feature type="repeat" description="TPR" evidence="7">
    <location>
        <begin position="266"/>
        <end position="299"/>
    </location>
</feature>
<evidence type="ECO:0000313" key="10">
    <source>
        <dbReference type="Proteomes" id="UP000001919"/>
    </source>
</evidence>
<evidence type="ECO:0000256" key="5">
    <source>
        <dbReference type="ARBA" id="ARBA00022944"/>
    </source>
</evidence>
<sequence length="1269" mass="141905">MGAYFEHRGKFAEARKWYARAAAPDDAEANFRIGNLEYRSENYHEAIPFLEMAVEGGYASLQSVKRLAVSLERTGDAYGAERIARRAAEQNPSEPEYGEILASIQNRNAQQELKQLKLEKSDSAQSDESGKSTKSPELNRDDPAWLRAEVLASRRGERSNDANWTYHFATVLEEAGRLHDAALAFDDACSLSPRSWWWYRCGRAFAASGNLEASRVRYARAVDGDRKLDSNKWGIGVFHEEAKCWDFAALDFERAALDAAEVWRRAGLYYRAGRNHLLAMDFQSAEQCLRRALTLRPGNTAWARMLADALELQDKLEEAAEVLELLARSGELSASAERSLEWARGRIHYKMGDNELAIQHLRASLGDDSERSTDPSGMDVPGVDVPDVDAHPEWQASSLDGNPFMFHGSTDRRGHVERSRIAGALRHESLRMDCLRKAQILSSTNDEEISTSYSTLLARSGDMKKATEVLLRTRVFWGPYPHGFARPKPGTYAYQLAAYMEWRENLPVDPEVILYETNLGLSIDCNPLALCRHLLSGENQYVHVWAVDGDVPIPIDLLEHNDILVVQKDSLQYTRLLATAKYLINNSTFPTYFSRRQEQKYLMTWHGTPLKTLAKDMKEPLVHLNMARNYLQASMAIFPNEHTRHVLIEGTDVHGLLSAEVEITGYPRNDALAKLLPSDVPHQGARVLYAPTWREDSELENQVEELLRVRDAIIEAGHRPLLRAHHYVESAATAVDPEIQFVPRRTPTNDLLPEVDILITDFSSIYFDFAITGRPMLFYTPDWERYAATRGMYFSRAHFPGPICDSLDELRSALVTPTVDSPTRQEFLDEFAPNDDGGAAERVCRAFFSEQEPKQENALSEKSPAHERGVLIRQAFIPNGMTSSFVNLVTTLSERSVPVTVLTDGRAVQEDTGRQSTLAKLPASARVIGRVGMQPKTMLQYHASIASRKNAGAPSKSLRYIIDAMYRAEAHRVLPVTGFISAIEFDGYSEFMARVVRAIGECSYSTAIYLHNDIRDEIRLRMPELKGVVEIVPEFDHVVAVSEGSARVNAEKLGSAYGIDTSRFTYARNLIRPEHIKSQSEIPLPEDVVAFADSANLLLVQVGRISPEKNHAFSVEVIDELQDLGIHAKLLIVGDGPLAPMVSNMVTEKNLDEFVYMAGWVENPYPYIARADAMVLPSFHEGQPMVILEAQTIGTPVIGSDISSLQAMGADGPETLLPLAVSDWVSELRARYDSDRTHSTGFDGDSYVEMALEEFCAATGVEVPSRGSR</sequence>
<dbReference type="GO" id="GO:0047355">
    <property type="term" value="F:CDP-glycerol glycerophosphotransferase activity"/>
    <property type="evidence" value="ECO:0007669"/>
    <property type="project" value="InterPro"/>
</dbReference>
<name>C7MHN7_BRAFD</name>
<dbReference type="AlphaFoldDB" id="C7MHN7"/>
<comment type="similarity">
    <text evidence="2">Belongs to the CDP-glycerol glycerophosphotransferase family.</text>
</comment>
<dbReference type="CAZy" id="GT4">
    <property type="family name" value="Glycosyltransferase Family 4"/>
</dbReference>
<dbReference type="InterPro" id="IPR007554">
    <property type="entry name" value="Glycerophosphate_synth"/>
</dbReference>
<keyword evidence="5" id="KW-0777">Teichoic acid biosynthesis</keyword>
<evidence type="ECO:0000256" key="6">
    <source>
        <dbReference type="ARBA" id="ARBA00023136"/>
    </source>
</evidence>
<feature type="region of interest" description="Disordered" evidence="8">
    <location>
        <begin position="117"/>
        <end position="139"/>
    </location>
</feature>
<proteinExistence type="inferred from homology"/>
<dbReference type="InterPro" id="IPR043149">
    <property type="entry name" value="TagF_N"/>
</dbReference>
<dbReference type="GO" id="GO:0019350">
    <property type="term" value="P:teichoic acid biosynthetic process"/>
    <property type="evidence" value="ECO:0007669"/>
    <property type="project" value="UniProtKB-KW"/>
</dbReference>
<dbReference type="PANTHER" id="PTHR37316">
    <property type="entry name" value="TEICHOIC ACID GLYCEROL-PHOSPHATE PRIMASE"/>
    <property type="match status" value="1"/>
</dbReference>
<evidence type="ECO:0000256" key="1">
    <source>
        <dbReference type="ARBA" id="ARBA00004202"/>
    </source>
</evidence>
<dbReference type="PANTHER" id="PTHR37316:SF3">
    <property type="entry name" value="TEICHOIC ACID GLYCEROL-PHOSPHATE TRANSFERASE"/>
    <property type="match status" value="1"/>
</dbReference>